<evidence type="ECO:0000313" key="2">
    <source>
        <dbReference type="EMBL" id="GAA0858358.1"/>
    </source>
</evidence>
<keyword evidence="3" id="KW-1185">Reference proteome</keyword>
<evidence type="ECO:0008006" key="4">
    <source>
        <dbReference type="Google" id="ProtNLM"/>
    </source>
</evidence>
<accession>A0ABN1LNR0</accession>
<keyword evidence="1" id="KW-0732">Signal</keyword>
<dbReference type="SUPFAM" id="SSF53474">
    <property type="entry name" value="alpha/beta-Hydrolases"/>
    <property type="match status" value="1"/>
</dbReference>
<proteinExistence type="predicted"/>
<dbReference type="EMBL" id="BAAAFD010000008">
    <property type="protein sequence ID" value="GAA0858358.1"/>
    <property type="molecule type" value="Genomic_DNA"/>
</dbReference>
<reference evidence="2 3" key="1">
    <citation type="journal article" date="2019" name="Int. J. Syst. Evol. Microbiol.">
        <title>The Global Catalogue of Microorganisms (GCM) 10K type strain sequencing project: providing services to taxonomists for standard genome sequencing and annotation.</title>
        <authorList>
            <consortium name="The Broad Institute Genomics Platform"/>
            <consortium name="The Broad Institute Genome Sequencing Center for Infectious Disease"/>
            <person name="Wu L."/>
            <person name="Ma J."/>
        </authorList>
    </citation>
    <scope>NUCLEOTIDE SEQUENCE [LARGE SCALE GENOMIC DNA]</scope>
    <source>
        <strain evidence="2 3">JCM 15896</strain>
    </source>
</reference>
<dbReference type="Proteomes" id="UP001500359">
    <property type="component" value="Unassembled WGS sequence"/>
</dbReference>
<dbReference type="RefSeq" id="WP_343860949.1">
    <property type="nucleotide sequence ID" value="NZ_BAAAFD010000008.1"/>
</dbReference>
<feature type="signal peptide" evidence="1">
    <location>
        <begin position="1"/>
        <end position="18"/>
    </location>
</feature>
<gene>
    <name evidence="2" type="ORF">GCM10009114_27680</name>
</gene>
<protein>
    <recommendedName>
        <fullName evidence="4">Alpha/beta hydrolase</fullName>
    </recommendedName>
</protein>
<comment type="caution">
    <text evidence="2">The sequence shown here is derived from an EMBL/GenBank/DDBJ whole genome shotgun (WGS) entry which is preliminary data.</text>
</comment>
<evidence type="ECO:0000256" key="1">
    <source>
        <dbReference type="SAM" id="SignalP"/>
    </source>
</evidence>
<dbReference type="InterPro" id="IPR029058">
    <property type="entry name" value="AB_hydrolase_fold"/>
</dbReference>
<dbReference type="Gene3D" id="3.40.50.1820">
    <property type="entry name" value="alpha/beta hydrolase"/>
    <property type="match status" value="1"/>
</dbReference>
<evidence type="ECO:0000313" key="3">
    <source>
        <dbReference type="Proteomes" id="UP001500359"/>
    </source>
</evidence>
<sequence length="391" mass="43868">MRILTLLLIILFSPSNLANNTETIVGEEKLTSGKSETLFNVPNKPVLNSTSTKYVCQLCPHVTSIYNTKVYEHDGKCPVCNMNLIELHEPSVSPDIKLHTGSGNYFIAGGKGNPHKLINIFYHKPKHFGPSSSVLIVVPGAGRNAWSYRDSWIEASEKYNVLILSPAYAEVDYGFGDYHLGRTVSSFTFTNQLAMEVGKKTGKYYFSDDELAFDINNNSDTWIFNDFDRIFEQAIESLATKQTRYDIFGHSAGGQILHRLAIFKPMSKVNRILASNSGSYTIANYEHRLPFGLRDSQITEQHLHRSFASHLVLLIGELDNEEETSGSMLHTPIVDKQGQGRLSRSQYFYQKGKQQASDIGANFNWKIEVVQGVGHNYKDMGKAAAIYLYAD</sequence>
<organism evidence="2 3">
    <name type="scientific">Aliiglaciecola litoralis</name>
    <dbReference type="NCBI Taxonomy" id="582857"/>
    <lineage>
        <taxon>Bacteria</taxon>
        <taxon>Pseudomonadati</taxon>
        <taxon>Pseudomonadota</taxon>
        <taxon>Gammaproteobacteria</taxon>
        <taxon>Alteromonadales</taxon>
        <taxon>Alteromonadaceae</taxon>
        <taxon>Aliiglaciecola</taxon>
    </lineage>
</organism>
<feature type="chain" id="PRO_5046889384" description="Alpha/beta hydrolase" evidence="1">
    <location>
        <begin position="19"/>
        <end position="391"/>
    </location>
</feature>
<name>A0ABN1LNR0_9ALTE</name>